<dbReference type="GO" id="GO:0006950">
    <property type="term" value="P:response to stress"/>
    <property type="evidence" value="ECO:0007669"/>
    <property type="project" value="TreeGrafter"/>
</dbReference>
<sequence length="145" mass="16281">MTQPLPLSQLLCFALYSASHAVQASYKPLLDRMGLTYPQFLVLTLLWETDDQPMSRLAQALQLESNTLTPMLKRMESAGFLTRSRDAQDERQVRLRLTEKGLGLRAEATEIPACFLAQSGLDPTTIRSLTDEIATLRDRLRAAQT</sequence>
<dbReference type="PANTHER" id="PTHR33164:SF5">
    <property type="entry name" value="ORGANIC HYDROPEROXIDE RESISTANCE TRANSCRIPTIONAL REGULATOR"/>
    <property type="match status" value="1"/>
</dbReference>
<evidence type="ECO:0000259" key="6">
    <source>
        <dbReference type="PROSITE" id="PS50995"/>
    </source>
</evidence>
<dbReference type="PRINTS" id="PR00598">
    <property type="entry name" value="HTHMARR"/>
</dbReference>
<dbReference type="FunFam" id="1.10.10.10:FF:000163">
    <property type="entry name" value="MarR family transcriptional regulator"/>
    <property type="match status" value="1"/>
</dbReference>
<keyword evidence="3" id="KW-0805">Transcription regulation</keyword>
<protein>
    <submittedName>
        <fullName evidence="7">DNA-binding MarR family transcriptional regulator</fullName>
    </submittedName>
</protein>
<keyword evidence="4 7" id="KW-0238">DNA-binding</keyword>
<comment type="subcellular location">
    <subcellularLocation>
        <location evidence="1">Cytoplasm</location>
    </subcellularLocation>
</comment>
<proteinExistence type="predicted"/>
<keyword evidence="5" id="KW-0804">Transcription</keyword>
<feature type="domain" description="HTH marR-type" evidence="6">
    <location>
        <begin position="8"/>
        <end position="145"/>
    </location>
</feature>
<reference evidence="7 8" key="1">
    <citation type="submission" date="2018-04" db="EMBL/GenBank/DDBJ databases">
        <title>Genomic Encyclopedia of Archaeal and Bacterial Type Strains, Phase II (KMG-II): from individual species to whole genera.</title>
        <authorList>
            <person name="Goeker M."/>
        </authorList>
    </citation>
    <scope>NUCLEOTIDE SEQUENCE [LARGE SCALE GENOMIC DNA]</scope>
    <source>
        <strain evidence="7 8">DSM 21823</strain>
    </source>
</reference>
<dbReference type="Proteomes" id="UP000244224">
    <property type="component" value="Unassembled WGS sequence"/>
</dbReference>
<dbReference type="InterPro" id="IPR000835">
    <property type="entry name" value="HTH_MarR-typ"/>
</dbReference>
<dbReference type="Gene3D" id="1.10.10.10">
    <property type="entry name" value="Winged helix-like DNA-binding domain superfamily/Winged helix DNA-binding domain"/>
    <property type="match status" value="1"/>
</dbReference>
<gene>
    <name evidence="7" type="ORF">C8N34_104197</name>
</gene>
<evidence type="ECO:0000256" key="2">
    <source>
        <dbReference type="ARBA" id="ARBA00022490"/>
    </source>
</evidence>
<dbReference type="AlphaFoldDB" id="A0A2T6B4R8"/>
<dbReference type="GO" id="GO:0003677">
    <property type="term" value="F:DNA binding"/>
    <property type="evidence" value="ECO:0007669"/>
    <property type="project" value="UniProtKB-KW"/>
</dbReference>
<dbReference type="SUPFAM" id="SSF46785">
    <property type="entry name" value="Winged helix' DNA-binding domain"/>
    <property type="match status" value="1"/>
</dbReference>
<comment type="caution">
    <text evidence="7">The sequence shown here is derived from an EMBL/GenBank/DDBJ whole genome shotgun (WGS) entry which is preliminary data.</text>
</comment>
<dbReference type="OrthoDB" id="9806864at2"/>
<dbReference type="EMBL" id="QBKP01000004">
    <property type="protein sequence ID" value="PTX51078.1"/>
    <property type="molecule type" value="Genomic_DNA"/>
</dbReference>
<name>A0A2T6B4R8_9RHOB</name>
<evidence type="ECO:0000313" key="8">
    <source>
        <dbReference type="Proteomes" id="UP000244224"/>
    </source>
</evidence>
<evidence type="ECO:0000256" key="5">
    <source>
        <dbReference type="ARBA" id="ARBA00023163"/>
    </source>
</evidence>
<dbReference type="PANTHER" id="PTHR33164">
    <property type="entry name" value="TRANSCRIPTIONAL REGULATOR, MARR FAMILY"/>
    <property type="match status" value="1"/>
</dbReference>
<evidence type="ECO:0000313" key="7">
    <source>
        <dbReference type="EMBL" id="PTX51078.1"/>
    </source>
</evidence>
<dbReference type="InterPro" id="IPR055166">
    <property type="entry name" value="Transc_reg_Sar_Rot_HTH"/>
</dbReference>
<keyword evidence="2" id="KW-0963">Cytoplasm</keyword>
<dbReference type="PROSITE" id="PS50995">
    <property type="entry name" value="HTH_MARR_2"/>
    <property type="match status" value="1"/>
</dbReference>
<evidence type="ECO:0000256" key="1">
    <source>
        <dbReference type="ARBA" id="ARBA00004496"/>
    </source>
</evidence>
<dbReference type="InterPro" id="IPR036388">
    <property type="entry name" value="WH-like_DNA-bd_sf"/>
</dbReference>
<dbReference type="Pfam" id="PF22381">
    <property type="entry name" value="Staph_reg_Sar_Rot"/>
    <property type="match status" value="1"/>
</dbReference>
<dbReference type="RefSeq" id="WP_054304035.1">
    <property type="nucleotide sequence ID" value="NZ_QBKP01000004.1"/>
</dbReference>
<evidence type="ECO:0000256" key="4">
    <source>
        <dbReference type="ARBA" id="ARBA00023125"/>
    </source>
</evidence>
<dbReference type="GO" id="GO:0003700">
    <property type="term" value="F:DNA-binding transcription factor activity"/>
    <property type="evidence" value="ECO:0007669"/>
    <property type="project" value="InterPro"/>
</dbReference>
<dbReference type="InterPro" id="IPR036390">
    <property type="entry name" value="WH_DNA-bd_sf"/>
</dbReference>
<dbReference type="GO" id="GO:0005737">
    <property type="term" value="C:cytoplasm"/>
    <property type="evidence" value="ECO:0007669"/>
    <property type="project" value="UniProtKB-SubCell"/>
</dbReference>
<organism evidence="7 8">
    <name type="scientific">Gemmobacter caeni</name>
    <dbReference type="NCBI Taxonomy" id="589035"/>
    <lineage>
        <taxon>Bacteria</taxon>
        <taxon>Pseudomonadati</taxon>
        <taxon>Pseudomonadota</taxon>
        <taxon>Alphaproteobacteria</taxon>
        <taxon>Rhodobacterales</taxon>
        <taxon>Paracoccaceae</taxon>
        <taxon>Gemmobacter</taxon>
    </lineage>
</organism>
<evidence type="ECO:0000256" key="3">
    <source>
        <dbReference type="ARBA" id="ARBA00023015"/>
    </source>
</evidence>
<accession>A0A2T6B4R8</accession>
<dbReference type="SMART" id="SM00347">
    <property type="entry name" value="HTH_MARR"/>
    <property type="match status" value="1"/>
</dbReference>
<dbReference type="InterPro" id="IPR039422">
    <property type="entry name" value="MarR/SlyA-like"/>
</dbReference>
<keyword evidence="8" id="KW-1185">Reference proteome</keyword>